<accession>U6B5G0</accession>
<dbReference type="SUPFAM" id="SSF50249">
    <property type="entry name" value="Nucleic acid-binding proteins"/>
    <property type="match status" value="1"/>
</dbReference>
<dbReference type="EMBL" id="CP006604">
    <property type="protein sequence ID" value="AHA27953.1"/>
    <property type="molecule type" value="Genomic_DNA"/>
</dbReference>
<proteinExistence type="predicted"/>
<dbReference type="GO" id="GO:0003676">
    <property type="term" value="F:nucleic acid binding"/>
    <property type="evidence" value="ECO:0007669"/>
    <property type="project" value="InterPro"/>
</dbReference>
<dbReference type="CDD" id="cd04458">
    <property type="entry name" value="CSP_CDS"/>
    <property type="match status" value="1"/>
</dbReference>
<dbReference type="Gene3D" id="2.40.50.140">
    <property type="entry name" value="Nucleic acid-binding proteins"/>
    <property type="match status" value="1"/>
</dbReference>
<dbReference type="eggNOG" id="COG1278">
    <property type="taxonomic scope" value="Bacteria"/>
</dbReference>
<feature type="domain" description="CSD" evidence="4">
    <location>
        <begin position="1"/>
        <end position="67"/>
    </location>
</feature>
<dbReference type="PATRIC" id="fig|1261131.3.peg.576"/>
<dbReference type="RefSeq" id="WP_023466303.1">
    <property type="nucleotide sequence ID" value="NC_022793.1"/>
</dbReference>
<organism evidence="5 6">
    <name type="scientific">Candidatus Liberibacter americanus str. Sao Paulo</name>
    <dbReference type="NCBI Taxonomy" id="1261131"/>
    <lineage>
        <taxon>Bacteria</taxon>
        <taxon>Pseudomonadati</taxon>
        <taxon>Pseudomonadota</taxon>
        <taxon>Alphaproteobacteria</taxon>
        <taxon>Hyphomicrobiales</taxon>
        <taxon>Rhizobiaceae</taxon>
        <taxon>Liberibacter</taxon>
    </lineage>
</organism>
<dbReference type="KEGG" id="lar:lam_606"/>
<dbReference type="Pfam" id="PF00313">
    <property type="entry name" value="CSD"/>
    <property type="match status" value="1"/>
</dbReference>
<evidence type="ECO:0000256" key="1">
    <source>
        <dbReference type="ARBA" id="ARBA00004496"/>
    </source>
</evidence>
<evidence type="ECO:0000259" key="4">
    <source>
        <dbReference type="PROSITE" id="PS51857"/>
    </source>
</evidence>
<dbReference type="PROSITE" id="PS00352">
    <property type="entry name" value="CSD_1"/>
    <property type="match status" value="1"/>
</dbReference>
<evidence type="ECO:0000256" key="2">
    <source>
        <dbReference type="ARBA" id="ARBA00022490"/>
    </source>
</evidence>
<dbReference type="HOGENOM" id="CLU_117621_4_1_5"/>
<evidence type="ECO:0000256" key="3">
    <source>
        <dbReference type="RuleBase" id="RU000408"/>
    </source>
</evidence>
<keyword evidence="6" id="KW-1185">Reference proteome</keyword>
<keyword evidence="2" id="KW-0963">Cytoplasm</keyword>
<name>U6B5G0_9HYPH</name>
<dbReference type="SMART" id="SM00357">
    <property type="entry name" value="CSP"/>
    <property type="match status" value="1"/>
</dbReference>
<dbReference type="InterPro" id="IPR012340">
    <property type="entry name" value="NA-bd_OB-fold"/>
</dbReference>
<sequence>MATGSIKWFCLNKGYGFIEPSVGERDVFLHKSAVINAGISVKGGEKVSYDFIKDDATGKTYADNLKLL</sequence>
<dbReference type="STRING" id="1261131.lam_606"/>
<dbReference type="InterPro" id="IPR002059">
    <property type="entry name" value="CSP_DNA-bd"/>
</dbReference>
<gene>
    <name evidence="5" type="primary">cspC</name>
    <name evidence="5" type="ORF">lam_606</name>
</gene>
<dbReference type="Proteomes" id="UP000017862">
    <property type="component" value="Chromosome"/>
</dbReference>
<dbReference type="PROSITE" id="PS51857">
    <property type="entry name" value="CSD_2"/>
    <property type="match status" value="1"/>
</dbReference>
<dbReference type="GO" id="GO:0005829">
    <property type="term" value="C:cytosol"/>
    <property type="evidence" value="ECO:0007669"/>
    <property type="project" value="UniProtKB-ARBA"/>
</dbReference>
<dbReference type="PIRSF" id="PIRSF002599">
    <property type="entry name" value="Cold_shock_A"/>
    <property type="match status" value="1"/>
</dbReference>
<dbReference type="InterPro" id="IPR019844">
    <property type="entry name" value="CSD_CS"/>
</dbReference>
<dbReference type="AlphaFoldDB" id="U6B5G0"/>
<comment type="subcellular location">
    <subcellularLocation>
        <location evidence="1 3">Cytoplasm</location>
    </subcellularLocation>
</comment>
<evidence type="ECO:0000313" key="6">
    <source>
        <dbReference type="Proteomes" id="UP000017862"/>
    </source>
</evidence>
<evidence type="ECO:0000313" key="5">
    <source>
        <dbReference type="EMBL" id="AHA27953.1"/>
    </source>
</evidence>
<dbReference type="InterPro" id="IPR012156">
    <property type="entry name" value="Cold_shock_CspA"/>
</dbReference>
<reference evidence="5 6" key="1">
    <citation type="journal article" date="2014" name="Mol. Plant Microbe Interact.">
        <title>The complete genome sequence of Candidatus Liberibacter americanus, associated with citrus Huanglongbing.</title>
        <authorList>
            <person name="Wulff N.A."/>
            <person name="Zhang S."/>
            <person name="Setubal J.C."/>
            <person name="Almeida N.F."/>
            <person name="Martins E.C."/>
            <person name="Harakava R."/>
            <person name="Kumar D."/>
            <person name="Rangel L.T."/>
            <person name="Foissac X."/>
            <person name="Bove J."/>
            <person name="Gabriel D.W."/>
        </authorList>
    </citation>
    <scope>NUCLEOTIDE SEQUENCE [LARGE SCALE GENOMIC DNA]</scope>
    <source>
        <strain evidence="5 6">Sao Paulo</strain>
    </source>
</reference>
<dbReference type="InterPro" id="IPR011129">
    <property type="entry name" value="CSD"/>
</dbReference>
<protein>
    <submittedName>
        <fullName evidence="5">Cold shock protein</fullName>
    </submittedName>
</protein>
<dbReference type="PRINTS" id="PR00050">
    <property type="entry name" value="COLDSHOCK"/>
</dbReference>